<dbReference type="Proteomes" id="UP001638806">
    <property type="component" value="Unassembled WGS sequence"/>
</dbReference>
<evidence type="ECO:0000313" key="2">
    <source>
        <dbReference type="Proteomes" id="UP001638806"/>
    </source>
</evidence>
<gene>
    <name evidence="1" type="ORF">ACCO45_010942</name>
</gene>
<accession>A0ACC4DIK5</accession>
<keyword evidence="2" id="KW-1185">Reference proteome</keyword>
<proteinExistence type="predicted"/>
<dbReference type="EMBL" id="JBGNUJ010000010">
    <property type="protein sequence ID" value="KAL3955379.1"/>
    <property type="molecule type" value="Genomic_DNA"/>
</dbReference>
<comment type="caution">
    <text evidence="1">The sequence shown here is derived from an EMBL/GenBank/DDBJ whole genome shotgun (WGS) entry which is preliminary data.</text>
</comment>
<protein>
    <submittedName>
        <fullName evidence="1">Uncharacterized protein</fullName>
    </submittedName>
</protein>
<sequence length="430" mass="46898">MTPGWPDALPVVAPPELQRHFTADGSAEGRIGPPVTSNDAWMLPVMPALRSARSCSWSRQFRAGQQASRMFVCPALAAPLPVSRDPLHPLTPSSFSPASSPLREHLLLSPLPSPPPPSLVCAPVQLQSPQSPSPDFPGPRSVSGLLCLVTYYLYVSHARNPHLHFPSPSLSRVGKMAANKTSAVADEPVDVLFALHPKFDMLDFAGPLEVLTTACHDFKDQSSKAFEVTIAGSEPKVLSEQGVLVGSQISFKEAHDRLEEFDILVILGGNSQEVLDKEAEPLGLINDFAELQKKDPARERTVLSVCTGSLFLARENILSGLSATTHPDYMTKFEILCSEAATRNLTERTDVIEDARYVVNNLRFDLGDEDENPYIRRKSDAGRRPSNARAGVDAALYLVSVMVDEECAVEVARIMQWTWNKGVVVDGLDV</sequence>
<organism evidence="1 2">
    <name type="scientific">Purpureocillium lilacinum</name>
    <name type="common">Paecilomyces lilacinus</name>
    <dbReference type="NCBI Taxonomy" id="33203"/>
    <lineage>
        <taxon>Eukaryota</taxon>
        <taxon>Fungi</taxon>
        <taxon>Dikarya</taxon>
        <taxon>Ascomycota</taxon>
        <taxon>Pezizomycotina</taxon>
        <taxon>Sordariomycetes</taxon>
        <taxon>Hypocreomycetidae</taxon>
        <taxon>Hypocreales</taxon>
        <taxon>Ophiocordycipitaceae</taxon>
        <taxon>Purpureocillium</taxon>
    </lineage>
</organism>
<name>A0ACC4DIK5_PURLI</name>
<evidence type="ECO:0000313" key="1">
    <source>
        <dbReference type="EMBL" id="KAL3955379.1"/>
    </source>
</evidence>
<reference evidence="1" key="1">
    <citation type="submission" date="2024-12" db="EMBL/GenBank/DDBJ databases">
        <title>Comparative genomics and development of molecular markers within Purpureocillium lilacinum and among Purpureocillium species.</title>
        <authorList>
            <person name="Yeh Z.-Y."/>
            <person name="Ni N.-T."/>
            <person name="Lo P.-H."/>
            <person name="Mushyakhwo K."/>
            <person name="Lin C.-F."/>
            <person name="Nai Y.-S."/>
        </authorList>
    </citation>
    <scope>NUCLEOTIDE SEQUENCE</scope>
    <source>
        <strain evidence="1">NCHU-NPUST-175</strain>
    </source>
</reference>